<keyword evidence="3" id="KW-1185">Reference proteome</keyword>
<reference evidence="2 3" key="2">
    <citation type="submission" date="2020-07" db="EMBL/GenBank/DDBJ databases">
        <title>Genome assembly of wild tea tree DASZ reveals pedigree and selection history of tea varieties.</title>
        <authorList>
            <person name="Zhang W."/>
        </authorList>
    </citation>
    <scope>NUCLEOTIDE SEQUENCE [LARGE SCALE GENOMIC DNA]</scope>
    <source>
        <strain evidence="3">cv. G240</strain>
        <tissue evidence="2">Leaf</tissue>
    </source>
</reference>
<dbReference type="Proteomes" id="UP000593564">
    <property type="component" value="Unassembled WGS sequence"/>
</dbReference>
<accession>A0A7J7HCX9</accession>
<dbReference type="GO" id="GO:0006338">
    <property type="term" value="P:chromatin remodeling"/>
    <property type="evidence" value="ECO:0007669"/>
    <property type="project" value="InterPro"/>
</dbReference>
<evidence type="ECO:0000313" key="3">
    <source>
        <dbReference type="Proteomes" id="UP000593564"/>
    </source>
</evidence>
<dbReference type="GO" id="GO:0031491">
    <property type="term" value="F:nucleosome binding"/>
    <property type="evidence" value="ECO:0007669"/>
    <property type="project" value="TreeGrafter"/>
</dbReference>
<dbReference type="GO" id="GO:0016514">
    <property type="term" value="C:SWI/SNF complex"/>
    <property type="evidence" value="ECO:0007669"/>
    <property type="project" value="InterPro"/>
</dbReference>
<dbReference type="InterPro" id="IPR011989">
    <property type="entry name" value="ARM-like"/>
</dbReference>
<organism evidence="2 3">
    <name type="scientific">Camellia sinensis</name>
    <name type="common">Tea plant</name>
    <name type="synonym">Thea sinensis</name>
    <dbReference type="NCBI Taxonomy" id="4442"/>
    <lineage>
        <taxon>Eukaryota</taxon>
        <taxon>Viridiplantae</taxon>
        <taxon>Streptophyta</taxon>
        <taxon>Embryophyta</taxon>
        <taxon>Tracheophyta</taxon>
        <taxon>Spermatophyta</taxon>
        <taxon>Magnoliopsida</taxon>
        <taxon>eudicotyledons</taxon>
        <taxon>Gunneridae</taxon>
        <taxon>Pentapetalae</taxon>
        <taxon>asterids</taxon>
        <taxon>Ericales</taxon>
        <taxon>Theaceae</taxon>
        <taxon>Camellia</taxon>
    </lineage>
</organism>
<reference evidence="3" key="1">
    <citation type="journal article" date="2020" name="Nat. Commun.">
        <title>Genome assembly of wild tea tree DASZ reveals pedigree and selection history of tea varieties.</title>
        <authorList>
            <person name="Zhang W."/>
            <person name="Zhang Y."/>
            <person name="Qiu H."/>
            <person name="Guo Y."/>
            <person name="Wan H."/>
            <person name="Zhang X."/>
            <person name="Scossa F."/>
            <person name="Alseekh S."/>
            <person name="Zhang Q."/>
            <person name="Wang P."/>
            <person name="Xu L."/>
            <person name="Schmidt M.H."/>
            <person name="Jia X."/>
            <person name="Li D."/>
            <person name="Zhu A."/>
            <person name="Guo F."/>
            <person name="Chen W."/>
            <person name="Ni D."/>
            <person name="Usadel B."/>
            <person name="Fernie A.R."/>
            <person name="Wen W."/>
        </authorList>
    </citation>
    <scope>NUCLEOTIDE SEQUENCE [LARGE SCALE GENOMIC DNA]</scope>
    <source>
        <strain evidence="3">cv. G240</strain>
    </source>
</reference>
<dbReference type="GO" id="GO:0035060">
    <property type="term" value="C:brahma complex"/>
    <property type="evidence" value="ECO:0007669"/>
    <property type="project" value="InterPro"/>
</dbReference>
<proteinExistence type="predicted"/>
<dbReference type="SUPFAM" id="SSF48371">
    <property type="entry name" value="ARM repeat"/>
    <property type="match status" value="1"/>
</dbReference>
<name>A0A7J7HCX9_CAMSI</name>
<evidence type="ECO:0000313" key="2">
    <source>
        <dbReference type="EMBL" id="KAF5950475.1"/>
    </source>
</evidence>
<dbReference type="GO" id="GO:0005654">
    <property type="term" value="C:nucleoplasm"/>
    <property type="evidence" value="ECO:0007669"/>
    <property type="project" value="TreeGrafter"/>
</dbReference>
<comment type="caution">
    <text evidence="2">The sequence shown here is derived from an EMBL/GenBank/DDBJ whole genome shotgun (WGS) entry which is preliminary data.</text>
</comment>
<dbReference type="Gene3D" id="1.25.10.10">
    <property type="entry name" value="Leucine-rich Repeat Variant"/>
    <property type="match status" value="1"/>
</dbReference>
<dbReference type="PANTHER" id="PTHR12656:SF5">
    <property type="entry name" value="TRITHORAX GROUP PROTEIN OSA"/>
    <property type="match status" value="1"/>
</dbReference>
<dbReference type="PANTHER" id="PTHR12656">
    <property type="entry name" value="BRG-1 ASSOCIATED FACTOR 250 BAF250"/>
    <property type="match status" value="1"/>
</dbReference>
<feature type="compositionally biased region" description="Polar residues" evidence="1">
    <location>
        <begin position="1"/>
        <end position="10"/>
    </location>
</feature>
<protein>
    <recommendedName>
        <fullName evidence="4">Armadillo repeat-containing domain-containing protein</fullName>
    </recommendedName>
</protein>
<feature type="region of interest" description="Disordered" evidence="1">
    <location>
        <begin position="1"/>
        <end position="30"/>
    </location>
</feature>
<dbReference type="EMBL" id="JACBKZ010000005">
    <property type="protein sequence ID" value="KAF5950475.1"/>
    <property type="molecule type" value="Genomic_DNA"/>
</dbReference>
<dbReference type="InterPro" id="IPR016024">
    <property type="entry name" value="ARM-type_fold"/>
</dbReference>
<dbReference type="InterPro" id="IPR021906">
    <property type="entry name" value="BAF250/Osa"/>
</dbReference>
<dbReference type="AlphaFoldDB" id="A0A7J7HCX9"/>
<dbReference type="GO" id="GO:0006357">
    <property type="term" value="P:regulation of transcription by RNA polymerase II"/>
    <property type="evidence" value="ECO:0007669"/>
    <property type="project" value="TreeGrafter"/>
</dbReference>
<sequence length="220" mass="24162">MDRLSSTNARLQDRGVKKDQDHGSRSRKGSGLRLGFKCDGVGCALPVEASPKIKEDEELVTNALETVVNLAPFLNLQIFSLSKPSFIKIMEKHAVQAIMGILKSSVKAWNFGVAELIGRLIINPDNEPFILPFSPQRLVDILSLPAVDAQAAVVGALYNLAEVNMDCHLRLTSERCKLLTYCSSLSATDRLLKVMKIHSMPEVCLKAAIILESLITKPHN</sequence>
<evidence type="ECO:0008006" key="4">
    <source>
        <dbReference type="Google" id="ProtNLM"/>
    </source>
</evidence>
<feature type="compositionally biased region" description="Basic and acidic residues" evidence="1">
    <location>
        <begin position="11"/>
        <end position="24"/>
    </location>
</feature>
<dbReference type="GO" id="GO:0045893">
    <property type="term" value="P:positive regulation of DNA-templated transcription"/>
    <property type="evidence" value="ECO:0007669"/>
    <property type="project" value="TreeGrafter"/>
</dbReference>
<evidence type="ECO:0000256" key="1">
    <source>
        <dbReference type="SAM" id="MobiDB-lite"/>
    </source>
</evidence>
<gene>
    <name evidence="2" type="ORF">HYC85_012468</name>
</gene>